<gene>
    <name evidence="2" type="ORF">DIT71_09195</name>
</gene>
<dbReference type="Gene3D" id="3.90.550.10">
    <property type="entry name" value="Spore Coat Polysaccharide Biosynthesis Protein SpsA, Chain A"/>
    <property type="match status" value="1"/>
</dbReference>
<dbReference type="PANTHER" id="PTHR43685:SF2">
    <property type="entry name" value="GLYCOSYLTRANSFERASE 2-LIKE DOMAIN-CONTAINING PROTEIN"/>
    <property type="match status" value="1"/>
</dbReference>
<dbReference type="Proteomes" id="UP000253987">
    <property type="component" value="Unassembled WGS sequence"/>
</dbReference>
<dbReference type="Pfam" id="PF00535">
    <property type="entry name" value="Glycos_transf_2"/>
    <property type="match status" value="1"/>
</dbReference>
<dbReference type="AlphaFoldDB" id="A0A2V3ZI79"/>
<dbReference type="EMBL" id="QFWX01000004">
    <property type="protein sequence ID" value="PXX90712.1"/>
    <property type="molecule type" value="Genomic_DNA"/>
</dbReference>
<dbReference type="SUPFAM" id="SSF53448">
    <property type="entry name" value="Nucleotide-diphospho-sugar transferases"/>
    <property type="match status" value="1"/>
</dbReference>
<dbReference type="GO" id="GO:0016740">
    <property type="term" value="F:transferase activity"/>
    <property type="evidence" value="ECO:0007669"/>
    <property type="project" value="UniProtKB-KW"/>
</dbReference>
<dbReference type="InterPro" id="IPR029044">
    <property type="entry name" value="Nucleotide-diphossugar_trans"/>
</dbReference>
<evidence type="ECO:0000313" key="3">
    <source>
        <dbReference type="Proteomes" id="UP000253987"/>
    </source>
</evidence>
<keyword evidence="2" id="KW-0808">Transferase</keyword>
<dbReference type="PANTHER" id="PTHR43685">
    <property type="entry name" value="GLYCOSYLTRANSFERASE"/>
    <property type="match status" value="1"/>
</dbReference>
<sequence length="291" mass="33306">MTCVSVITPTYNRAKFLPDAISSVLGQSFSDFELIVVDDGSTDDTCSVIEPFLVDSRVRYLHQENRGQSHARNIALGLAEGEFIAFLDSDDLWSPWKLEKQLAVFDTEPEADIVHGDEAIINEQGRVTSSKNMKRYSGFISPHLLADNSVSITTALVRRRCFDEMGVFDTSIGVADDYDLWLRFSARYRFRYEPGIVASYRVMPDQISSDKHRRFAANELIIKRFLEQFGDVIDPAERRWGLARFYCRKARYFASVGERRKAVSSVVMAYRNAPMDSVVWRALYRVLVPRK</sequence>
<dbReference type="InterPro" id="IPR050834">
    <property type="entry name" value="Glycosyltransf_2"/>
</dbReference>
<evidence type="ECO:0000259" key="1">
    <source>
        <dbReference type="Pfam" id="PF00535"/>
    </source>
</evidence>
<evidence type="ECO:0000313" key="2">
    <source>
        <dbReference type="EMBL" id="PXX90712.1"/>
    </source>
</evidence>
<accession>A0A2V3ZI79</accession>
<reference evidence="3" key="1">
    <citation type="submission" date="2018-05" db="EMBL/GenBank/DDBJ databases">
        <authorList>
            <person name="Lu D."/>
        </authorList>
    </citation>
    <scope>NUCLEOTIDE SEQUENCE [LARGE SCALE GENOMIC DNA]</scope>
    <source>
        <strain evidence="3">F01</strain>
    </source>
</reference>
<keyword evidence="3" id="KW-1185">Reference proteome</keyword>
<feature type="domain" description="Glycosyltransferase 2-like" evidence="1">
    <location>
        <begin position="5"/>
        <end position="132"/>
    </location>
</feature>
<organism evidence="2 3">
    <name type="scientific">Marinobacter vulgaris</name>
    <dbReference type="NCBI Taxonomy" id="1928331"/>
    <lineage>
        <taxon>Bacteria</taxon>
        <taxon>Pseudomonadati</taxon>
        <taxon>Pseudomonadota</taxon>
        <taxon>Gammaproteobacteria</taxon>
        <taxon>Pseudomonadales</taxon>
        <taxon>Marinobacteraceae</taxon>
        <taxon>Marinobacter</taxon>
    </lineage>
</organism>
<dbReference type="OrthoDB" id="9802649at2"/>
<reference evidence="2 3" key="2">
    <citation type="submission" date="2018-06" db="EMBL/GenBank/DDBJ databases">
        <title>Marinobactersediminissp. nov, a moderately halophilic bacterium isolated from marine solar saltern.</title>
        <authorList>
            <person name="Zhang Y."/>
        </authorList>
    </citation>
    <scope>NUCLEOTIDE SEQUENCE [LARGE SCALE GENOMIC DNA]</scope>
    <source>
        <strain evidence="2 3">F01</strain>
    </source>
</reference>
<dbReference type="InterPro" id="IPR001173">
    <property type="entry name" value="Glyco_trans_2-like"/>
</dbReference>
<proteinExistence type="predicted"/>
<name>A0A2V3ZI79_9GAMM</name>
<comment type="caution">
    <text evidence="2">The sequence shown here is derived from an EMBL/GenBank/DDBJ whole genome shotgun (WGS) entry which is preliminary data.</text>
</comment>
<protein>
    <submittedName>
        <fullName evidence="2">Glycosyl transferase</fullName>
    </submittedName>
</protein>